<organism evidence="1 2">
    <name type="scientific">Brevibacillus thermoruber</name>
    <dbReference type="NCBI Taxonomy" id="33942"/>
    <lineage>
        <taxon>Bacteria</taxon>
        <taxon>Bacillati</taxon>
        <taxon>Bacillota</taxon>
        <taxon>Bacilli</taxon>
        <taxon>Bacillales</taxon>
        <taxon>Paenibacillaceae</taxon>
        <taxon>Brevibacillus</taxon>
    </lineage>
</organism>
<name>A0A9X3TR00_9BACL</name>
<comment type="caution">
    <text evidence="1">The sequence shown here is derived from an EMBL/GenBank/DDBJ whole genome shotgun (WGS) entry which is preliminary data.</text>
</comment>
<gene>
    <name evidence="1" type="ORF">O3V59_12215</name>
</gene>
<sequence length="73" mass="8820">MVHSCFYLVRKSRLPRYTRKFIRFRIPFVLEETHRIISIPDGYVALVFPDLPARQYQLVFRTFGYDGLPYLHV</sequence>
<reference evidence="1" key="1">
    <citation type="submission" date="2022-12" db="EMBL/GenBank/DDBJ databases">
        <title>Draft genome sequence of the thermophilic strain Brevibacillus thermoruber HT42, isolated from Los Humeros, Puebla, Mexico, with biotechnological potential.</title>
        <authorList>
            <person name="Lara Sanchez J."/>
            <person name="Solis Palacios R."/>
            <person name="Bustos Baena A.S."/>
            <person name="Ruz Baez A.E."/>
            <person name="Espinosa Luna G."/>
            <person name="Oliart Ros R.M."/>
        </authorList>
    </citation>
    <scope>NUCLEOTIDE SEQUENCE</scope>
    <source>
        <strain evidence="1">HT42</strain>
    </source>
</reference>
<proteinExistence type="predicted"/>
<protein>
    <submittedName>
        <fullName evidence="1">Uncharacterized protein</fullName>
    </submittedName>
</protein>
<keyword evidence="2" id="KW-1185">Reference proteome</keyword>
<dbReference type="Proteomes" id="UP001151071">
    <property type="component" value="Unassembled WGS sequence"/>
</dbReference>
<dbReference type="AlphaFoldDB" id="A0A9X3TR00"/>
<evidence type="ECO:0000313" key="2">
    <source>
        <dbReference type="Proteomes" id="UP001151071"/>
    </source>
</evidence>
<dbReference type="RefSeq" id="WP_035290384.1">
    <property type="nucleotide sequence ID" value="NZ_JAPYYP010000013.1"/>
</dbReference>
<dbReference type="EMBL" id="JAPYYP010000013">
    <property type="protein sequence ID" value="MDA5109131.1"/>
    <property type="molecule type" value="Genomic_DNA"/>
</dbReference>
<evidence type="ECO:0000313" key="1">
    <source>
        <dbReference type="EMBL" id="MDA5109131.1"/>
    </source>
</evidence>
<accession>A0A9X3TR00</accession>